<dbReference type="Proteomes" id="UP000504634">
    <property type="component" value="Unplaced"/>
</dbReference>
<dbReference type="InterPro" id="IPR003228">
    <property type="entry name" value="TFIID_TAF12_dom"/>
</dbReference>
<evidence type="ECO:0000313" key="5">
    <source>
        <dbReference type="RefSeq" id="XP_030371643.1"/>
    </source>
</evidence>
<dbReference type="CDD" id="cd07981">
    <property type="entry name" value="HFD_TAF12"/>
    <property type="match status" value="1"/>
</dbReference>
<feature type="domain" description="Transcription initiation factor TFIID subunit 12" evidence="3">
    <location>
        <begin position="65"/>
        <end position="130"/>
    </location>
</feature>
<name>A0A6J2T925_DROLE</name>
<keyword evidence="4" id="KW-1185">Reference proteome</keyword>
<dbReference type="Pfam" id="PF03847">
    <property type="entry name" value="TFIID_20kDa"/>
    <property type="match status" value="1"/>
</dbReference>
<feature type="region of interest" description="Disordered" evidence="2">
    <location>
        <begin position="1"/>
        <end position="51"/>
    </location>
</feature>
<protein>
    <recommendedName>
        <fullName evidence="1">Transcription initiation factor TFIID subunit 12</fullName>
    </recommendedName>
</protein>
<dbReference type="InterPro" id="IPR009072">
    <property type="entry name" value="Histone-fold"/>
</dbReference>
<evidence type="ECO:0000256" key="2">
    <source>
        <dbReference type="SAM" id="MobiDB-lite"/>
    </source>
</evidence>
<feature type="compositionally biased region" description="Pro residues" evidence="2">
    <location>
        <begin position="1"/>
        <end position="10"/>
    </location>
</feature>
<evidence type="ECO:0000256" key="1">
    <source>
        <dbReference type="ARBA" id="ARBA00017484"/>
    </source>
</evidence>
<dbReference type="OrthoDB" id="2193432at2759"/>
<dbReference type="GO" id="GO:0005669">
    <property type="term" value="C:transcription factor TFIID complex"/>
    <property type="evidence" value="ECO:0007669"/>
    <property type="project" value="InterPro"/>
</dbReference>
<dbReference type="AlphaFoldDB" id="A0A6J2T925"/>
<evidence type="ECO:0000313" key="4">
    <source>
        <dbReference type="Proteomes" id="UP000504634"/>
    </source>
</evidence>
<sequence length="144" mass="16560">MDNIQPPPPFRVFGDDELSSSSEERNYSSSLTSSLSDSSSSSHDTDDEDEERFYSFGNEYDIITRPNLDRFVQECDENAVLDDQAADLIMKLADAFVEDVSMRVVKLAKYRNDELSALDVKFILKREYNIEFPHNPNEGKEFKK</sequence>
<dbReference type="RefSeq" id="XP_030371643.1">
    <property type="nucleotide sequence ID" value="XM_030515783.1"/>
</dbReference>
<proteinExistence type="predicted"/>
<dbReference type="SUPFAM" id="SSF47113">
    <property type="entry name" value="Histone-fold"/>
    <property type="match status" value="1"/>
</dbReference>
<feature type="compositionally biased region" description="Low complexity" evidence="2">
    <location>
        <begin position="27"/>
        <end position="42"/>
    </location>
</feature>
<dbReference type="GeneID" id="115621936"/>
<evidence type="ECO:0000259" key="3">
    <source>
        <dbReference type="Pfam" id="PF03847"/>
    </source>
</evidence>
<dbReference type="GO" id="GO:0046982">
    <property type="term" value="F:protein heterodimerization activity"/>
    <property type="evidence" value="ECO:0007669"/>
    <property type="project" value="InterPro"/>
</dbReference>
<dbReference type="CTD" id="33672"/>
<gene>
    <name evidence="5" type="primary">LOC115621936</name>
</gene>
<dbReference type="Gene3D" id="1.10.20.10">
    <property type="entry name" value="Histone, subunit A"/>
    <property type="match status" value="1"/>
</dbReference>
<dbReference type="GO" id="GO:0006352">
    <property type="term" value="P:DNA-templated transcription initiation"/>
    <property type="evidence" value="ECO:0007669"/>
    <property type="project" value="InterPro"/>
</dbReference>
<accession>A0A6J2T925</accession>
<reference evidence="5" key="1">
    <citation type="submission" date="2025-08" db="UniProtKB">
        <authorList>
            <consortium name="RefSeq"/>
        </authorList>
    </citation>
    <scope>IDENTIFICATION</scope>
    <source>
        <strain evidence="5">11010-0011.00</strain>
        <tissue evidence="5">Whole body</tissue>
    </source>
</reference>
<organism evidence="4 5">
    <name type="scientific">Drosophila lebanonensis</name>
    <name type="common">Fruit fly</name>
    <name type="synonym">Scaptodrosophila lebanonensis</name>
    <dbReference type="NCBI Taxonomy" id="7225"/>
    <lineage>
        <taxon>Eukaryota</taxon>
        <taxon>Metazoa</taxon>
        <taxon>Ecdysozoa</taxon>
        <taxon>Arthropoda</taxon>
        <taxon>Hexapoda</taxon>
        <taxon>Insecta</taxon>
        <taxon>Pterygota</taxon>
        <taxon>Neoptera</taxon>
        <taxon>Endopterygota</taxon>
        <taxon>Diptera</taxon>
        <taxon>Brachycera</taxon>
        <taxon>Muscomorpha</taxon>
        <taxon>Ephydroidea</taxon>
        <taxon>Drosophilidae</taxon>
        <taxon>Scaptodrosophila</taxon>
    </lineage>
</organism>